<keyword evidence="2" id="KW-0810">Translation regulation</keyword>
<evidence type="ECO:0000313" key="8">
    <source>
        <dbReference type="Proteomes" id="UP000250235"/>
    </source>
</evidence>
<dbReference type="SUPFAM" id="SSF48371">
    <property type="entry name" value="ARM repeat"/>
    <property type="match status" value="1"/>
</dbReference>
<evidence type="ECO:0000256" key="4">
    <source>
        <dbReference type="ARBA" id="ARBA00058490"/>
    </source>
</evidence>
<dbReference type="GO" id="GO:0005737">
    <property type="term" value="C:cytoplasm"/>
    <property type="evidence" value="ECO:0007669"/>
    <property type="project" value="TreeGrafter"/>
</dbReference>
<dbReference type="GO" id="GO:0006417">
    <property type="term" value="P:regulation of translation"/>
    <property type="evidence" value="ECO:0007669"/>
    <property type="project" value="UniProtKB-KW"/>
</dbReference>
<dbReference type="PROSITE" id="PS50302">
    <property type="entry name" value="PUM"/>
    <property type="match status" value="6"/>
</dbReference>
<dbReference type="FunFam" id="1.25.10.10:FF:000237">
    <property type="entry name" value="Pumilio homolog 9"/>
    <property type="match status" value="1"/>
</dbReference>
<keyword evidence="1" id="KW-0677">Repeat</keyword>
<dbReference type="OrthoDB" id="668540at2759"/>
<dbReference type="InterPro" id="IPR016024">
    <property type="entry name" value="ARM-type_fold"/>
</dbReference>
<dbReference type="InterPro" id="IPR011989">
    <property type="entry name" value="ARM-like"/>
</dbReference>
<evidence type="ECO:0000256" key="2">
    <source>
        <dbReference type="ARBA" id="ARBA00022845"/>
    </source>
</evidence>
<protein>
    <submittedName>
        <fullName evidence="7">Pumilio12-like</fullName>
    </submittedName>
</protein>
<dbReference type="InterPro" id="IPR001313">
    <property type="entry name" value="Pumilio_RNA-bd_rpt"/>
</dbReference>
<dbReference type="Proteomes" id="UP000250235">
    <property type="component" value="Unassembled WGS sequence"/>
</dbReference>
<reference evidence="7 8" key="1">
    <citation type="journal article" date="2015" name="Proc. Natl. Acad. Sci. U.S.A.">
        <title>The resurrection genome of Boea hygrometrica: A blueprint for survival of dehydration.</title>
        <authorList>
            <person name="Xiao L."/>
            <person name="Yang G."/>
            <person name="Zhang L."/>
            <person name="Yang X."/>
            <person name="Zhao S."/>
            <person name="Ji Z."/>
            <person name="Zhou Q."/>
            <person name="Hu M."/>
            <person name="Wang Y."/>
            <person name="Chen M."/>
            <person name="Xu Y."/>
            <person name="Jin H."/>
            <person name="Xiao X."/>
            <person name="Hu G."/>
            <person name="Bao F."/>
            <person name="Hu Y."/>
            <person name="Wan P."/>
            <person name="Li L."/>
            <person name="Deng X."/>
            <person name="Kuang T."/>
            <person name="Xiang C."/>
            <person name="Zhu J.K."/>
            <person name="Oliver M.J."/>
            <person name="He Y."/>
        </authorList>
    </citation>
    <scope>NUCLEOTIDE SEQUENCE [LARGE SCALE GENOMIC DNA]</scope>
    <source>
        <strain evidence="8">cv. XS01</strain>
    </source>
</reference>
<feature type="repeat" description="Pumilio" evidence="5">
    <location>
        <begin position="240"/>
        <end position="276"/>
    </location>
</feature>
<sequence>MEIKESENLEGLNVRETQSSMLPTLPVRENLRYTEESFSLAALYPVGDQIHGVAENNILSPGFSSVHDYVSPEQIRTSVFSNPTWHSFVPDHTHYERPLESEFSALNISDAPHPAAFMVAQPDYGGAVYTGGDPVNFHSQFDLPPEMMGFPYTNPQVSNGSLQKLRAQSAANGNTGLFIQPQNRTFCGNLQISNPFPVNGNFNPSPICDLNGAYNLPQNLNGNFHRNGLRLSENRNCYPNFGRGNLLLAAKDQHGCRLLQKKLLQGTPEERNMIFSGLVNHVCDLMVDQFGNYLIQTIFEVCSVDQMDQLLWLVTDDLLNLLHVCLDIRGAKAMQKMLEHLKTREQTTHVLSVLTGLTVLLSKSKIGQHVIHHCLKSFSHEETKHILNEVATHCVEIAADQDGCRVLKQCVSHAEGELQDRLLAEIAANSLFLSEHAYGNYVVQYLVELRIPHVIEGVLARLSGNFVALSLNKHGSHVVEKCMKYSGGDQVMAIINEIIHSPKFLTVLQDPYGNFVAQSALKYSKGSFLHKNMVTLILEHYPFLHSHPHGQRVLTKIKGSKNLGDHVKYVLRSSRV</sequence>
<feature type="repeat" description="Pumilio" evidence="5">
    <location>
        <begin position="277"/>
        <end position="312"/>
    </location>
</feature>
<accession>A0A2Z7C2R0</accession>
<feature type="domain" description="PUM-HD" evidence="6">
    <location>
        <begin position="212"/>
        <end position="561"/>
    </location>
</feature>
<organism evidence="7 8">
    <name type="scientific">Dorcoceras hygrometricum</name>
    <dbReference type="NCBI Taxonomy" id="472368"/>
    <lineage>
        <taxon>Eukaryota</taxon>
        <taxon>Viridiplantae</taxon>
        <taxon>Streptophyta</taxon>
        <taxon>Embryophyta</taxon>
        <taxon>Tracheophyta</taxon>
        <taxon>Spermatophyta</taxon>
        <taxon>Magnoliopsida</taxon>
        <taxon>eudicotyledons</taxon>
        <taxon>Gunneridae</taxon>
        <taxon>Pentapetalae</taxon>
        <taxon>asterids</taxon>
        <taxon>lamiids</taxon>
        <taxon>Lamiales</taxon>
        <taxon>Gesneriaceae</taxon>
        <taxon>Didymocarpoideae</taxon>
        <taxon>Trichosporeae</taxon>
        <taxon>Loxocarpinae</taxon>
        <taxon>Dorcoceras</taxon>
    </lineage>
</organism>
<comment type="function">
    <text evidence="4">Sequence-specific RNA-binding protein that regulates translation and mRNA stability by binding the 3'-UTR of target mRNAs.</text>
</comment>
<dbReference type="GO" id="GO:0003729">
    <property type="term" value="F:mRNA binding"/>
    <property type="evidence" value="ECO:0007669"/>
    <property type="project" value="TreeGrafter"/>
</dbReference>
<evidence type="ECO:0000256" key="5">
    <source>
        <dbReference type="PROSITE-ProRule" id="PRU00317"/>
    </source>
</evidence>
<dbReference type="EMBL" id="KQ999821">
    <property type="protein sequence ID" value="KZV41186.1"/>
    <property type="molecule type" value="Genomic_DNA"/>
</dbReference>
<gene>
    <name evidence="7" type="ORF">F511_10320</name>
</gene>
<dbReference type="PANTHER" id="PTHR12537">
    <property type="entry name" value="RNA BINDING PROTEIN PUMILIO-RELATED"/>
    <property type="match status" value="1"/>
</dbReference>
<feature type="repeat" description="Pumilio" evidence="5">
    <location>
        <begin position="389"/>
        <end position="424"/>
    </location>
</feature>
<evidence type="ECO:0000256" key="1">
    <source>
        <dbReference type="ARBA" id="ARBA00022737"/>
    </source>
</evidence>
<dbReference type="AlphaFoldDB" id="A0A2Z7C2R0"/>
<dbReference type="CDD" id="cd07920">
    <property type="entry name" value="Pumilio"/>
    <property type="match status" value="1"/>
</dbReference>
<dbReference type="Pfam" id="PF00806">
    <property type="entry name" value="PUF"/>
    <property type="match status" value="7"/>
</dbReference>
<dbReference type="PANTHER" id="PTHR12537:SF129">
    <property type="entry name" value="PUMILIO HOMOLOG 15-LIKE"/>
    <property type="match status" value="1"/>
</dbReference>
<name>A0A2Z7C2R0_9LAMI</name>
<feature type="repeat" description="Pumilio" evidence="5">
    <location>
        <begin position="497"/>
        <end position="535"/>
    </location>
</feature>
<dbReference type="SMART" id="SM00025">
    <property type="entry name" value="Pumilio"/>
    <property type="match status" value="8"/>
</dbReference>
<keyword evidence="3" id="KW-0694">RNA-binding</keyword>
<evidence type="ECO:0000259" key="6">
    <source>
        <dbReference type="PROSITE" id="PS50303"/>
    </source>
</evidence>
<feature type="repeat" description="Pumilio" evidence="5">
    <location>
        <begin position="425"/>
        <end position="460"/>
    </location>
</feature>
<feature type="repeat" description="Pumilio" evidence="5">
    <location>
        <begin position="461"/>
        <end position="496"/>
    </location>
</feature>
<evidence type="ECO:0000313" key="7">
    <source>
        <dbReference type="EMBL" id="KZV41186.1"/>
    </source>
</evidence>
<dbReference type="PROSITE" id="PS50303">
    <property type="entry name" value="PUM_HD"/>
    <property type="match status" value="1"/>
</dbReference>
<dbReference type="Gene3D" id="1.25.10.10">
    <property type="entry name" value="Leucine-rich Repeat Variant"/>
    <property type="match status" value="1"/>
</dbReference>
<proteinExistence type="predicted"/>
<dbReference type="InterPro" id="IPR033133">
    <property type="entry name" value="PUM-HD"/>
</dbReference>
<dbReference type="InterPro" id="IPR033712">
    <property type="entry name" value="Pumilio_RNA-bd"/>
</dbReference>
<evidence type="ECO:0000256" key="3">
    <source>
        <dbReference type="ARBA" id="ARBA00022884"/>
    </source>
</evidence>
<keyword evidence="8" id="KW-1185">Reference proteome</keyword>